<accession>A0ABU8U956</accession>
<proteinExistence type="predicted"/>
<evidence type="ECO:0000313" key="3">
    <source>
        <dbReference type="Proteomes" id="UP001382904"/>
    </source>
</evidence>
<protein>
    <submittedName>
        <fullName evidence="2">DUF916 domain-containing protein</fullName>
    </submittedName>
</protein>
<feature type="region of interest" description="Disordered" evidence="1">
    <location>
        <begin position="112"/>
        <end position="156"/>
    </location>
</feature>
<organism evidence="2 3">
    <name type="scientific">Streptomyces caledonius</name>
    <dbReference type="NCBI Taxonomy" id="3134107"/>
    <lineage>
        <taxon>Bacteria</taxon>
        <taxon>Bacillati</taxon>
        <taxon>Actinomycetota</taxon>
        <taxon>Actinomycetes</taxon>
        <taxon>Kitasatosporales</taxon>
        <taxon>Streptomycetaceae</taxon>
        <taxon>Streptomyces</taxon>
    </lineage>
</organism>
<gene>
    <name evidence="2" type="ORF">WKI68_30210</name>
</gene>
<evidence type="ECO:0000313" key="2">
    <source>
        <dbReference type="EMBL" id="MEJ8644430.1"/>
    </source>
</evidence>
<keyword evidence="3" id="KW-1185">Reference proteome</keyword>
<sequence length="156" mass="15955">MLILVGLAGTAAAADNGQWSVLPAATGVGQRPYFYLAAAPGQAVADAVTLANRTDRPRTFRLYAADAYNTARDGGFALRGPDEPRLATAAWAKLDRERVTVPAGGSVGVGFTVTVPDRAEPGTTPAPSWPWRTGPRPPPARGSASSGPSPPGSTCG</sequence>
<reference evidence="2 3" key="1">
    <citation type="submission" date="2024-03" db="EMBL/GenBank/DDBJ databases">
        <title>Novel Streptomyces species of biotechnological and ecological value are a feature of Machair soil.</title>
        <authorList>
            <person name="Prole J.R."/>
            <person name="Goodfellow M."/>
            <person name="Allenby N."/>
            <person name="Ward A.C."/>
        </authorList>
    </citation>
    <scope>NUCLEOTIDE SEQUENCE [LARGE SCALE GENOMIC DNA]</scope>
    <source>
        <strain evidence="2 3">MS1.HAVA.3</strain>
    </source>
</reference>
<dbReference type="EMBL" id="JBBKAM010000002">
    <property type="protein sequence ID" value="MEJ8644430.1"/>
    <property type="molecule type" value="Genomic_DNA"/>
</dbReference>
<name>A0ABU8U956_9ACTN</name>
<comment type="caution">
    <text evidence="2">The sequence shown here is derived from an EMBL/GenBank/DDBJ whole genome shotgun (WGS) entry which is preliminary data.</text>
</comment>
<evidence type="ECO:0000256" key="1">
    <source>
        <dbReference type="SAM" id="MobiDB-lite"/>
    </source>
</evidence>
<feature type="compositionally biased region" description="Low complexity" evidence="1">
    <location>
        <begin position="141"/>
        <end position="156"/>
    </location>
</feature>
<dbReference type="Proteomes" id="UP001382904">
    <property type="component" value="Unassembled WGS sequence"/>
</dbReference>